<dbReference type="InterPro" id="IPR017907">
    <property type="entry name" value="Znf_RING_CS"/>
</dbReference>
<protein>
    <recommendedName>
        <fullName evidence="2">RBR-type E3 ubiquitin transferase</fullName>
        <ecNumber evidence="2">2.3.2.31</ecNumber>
    </recommendedName>
</protein>
<sequence>MALPADQADAPAPVGPPELSDDDYRREVLGHPDMATDAAIEQELVAKAATLGIQLPAPRCPTPVDEPGGSSGDESARTPVPRHGRSASTGSDSTTTTELTSHFPAAIPATLSESTMPPPPRITTLTRRRSKSLTFSHYEKYLSHLDPALNQPKFAVAATATSRHERNKNPAAVAGVEGWKRKDVVGDLKRRITIRFRRRKPPALSSHAVPCICCREDFSASHPSLHPLPCGHTYCRACLLVLVTQSRTDESKMPPRCCATPLPSALIKAVLPHPADQRLFLQAVLQYSTPWDSRLFCPNPDCQAFIPPRTSAASHEAACRACRTRVCVMCKRAAHRRGQDCPEDWELEAVLRMGERSGWRRCYKCRNLVELAQGCSHMTCRCKAQFCYICGAVWEPSVGCPNFCNGEEELERRRVEELERLAELEAEKEERERRDGVERREREEAEARTRESDEARALRGAQAGERERFLEFRAGREEAMRTRQAAKRGALVERYADLTERMRERHAKTEQHLEDRQIEAEIELRDTLEQSERSLRIQLRHMEAYCSGSPPTPAEDDDEGGMPSRQVTQKHLDQLRQQYRLRDGMERRHQSQINVLREKQAKRMEELVERHGEQMAALLDRMEEEVEDLAVEFANDEEALMHVFAERRAALMRRWALAVEVLRAELEARHGMPFGLVPLPEWPADGEGEGEGLEVVEEEDEEATAPAALPIEAGN</sequence>
<feature type="compositionally biased region" description="Low complexity" evidence="11">
    <location>
        <begin position="86"/>
        <end position="99"/>
    </location>
</feature>
<dbReference type="EMBL" id="JAUKUD010000003">
    <property type="protein sequence ID" value="KAK0749400.1"/>
    <property type="molecule type" value="Genomic_DNA"/>
</dbReference>
<keyword evidence="4" id="KW-0479">Metal-binding</keyword>
<dbReference type="InterPro" id="IPR044066">
    <property type="entry name" value="TRIAD_supradom"/>
</dbReference>
<dbReference type="Gene3D" id="3.30.40.10">
    <property type="entry name" value="Zinc/RING finger domain, C3HC4 (zinc finger)"/>
    <property type="match status" value="1"/>
</dbReference>
<evidence type="ECO:0000256" key="4">
    <source>
        <dbReference type="ARBA" id="ARBA00022723"/>
    </source>
</evidence>
<dbReference type="Pfam" id="PF01485">
    <property type="entry name" value="IBR"/>
    <property type="match status" value="2"/>
</dbReference>
<dbReference type="InterPro" id="IPR002867">
    <property type="entry name" value="IBR_dom"/>
</dbReference>
<dbReference type="PROSITE" id="PS00518">
    <property type="entry name" value="ZF_RING_1"/>
    <property type="match status" value="1"/>
</dbReference>
<evidence type="ECO:0000259" key="12">
    <source>
        <dbReference type="PROSITE" id="PS50089"/>
    </source>
</evidence>
<dbReference type="Proteomes" id="UP001172155">
    <property type="component" value="Unassembled WGS sequence"/>
</dbReference>
<evidence type="ECO:0000256" key="8">
    <source>
        <dbReference type="ARBA" id="ARBA00022833"/>
    </source>
</evidence>
<dbReference type="GO" id="GO:0008270">
    <property type="term" value="F:zinc ion binding"/>
    <property type="evidence" value="ECO:0007669"/>
    <property type="project" value="UniProtKB-KW"/>
</dbReference>
<dbReference type="InterPro" id="IPR001841">
    <property type="entry name" value="Znf_RING"/>
</dbReference>
<feature type="region of interest" description="Disordered" evidence="11">
    <location>
        <begin position="1"/>
        <end position="33"/>
    </location>
</feature>
<comment type="caution">
    <text evidence="14">The sequence shown here is derived from an EMBL/GenBank/DDBJ whole genome shotgun (WGS) entry which is preliminary data.</text>
</comment>
<dbReference type="GO" id="GO:0016567">
    <property type="term" value="P:protein ubiquitination"/>
    <property type="evidence" value="ECO:0007669"/>
    <property type="project" value="InterPro"/>
</dbReference>
<evidence type="ECO:0000256" key="7">
    <source>
        <dbReference type="ARBA" id="ARBA00022786"/>
    </source>
</evidence>
<evidence type="ECO:0000256" key="5">
    <source>
        <dbReference type="ARBA" id="ARBA00022737"/>
    </source>
</evidence>
<feature type="compositionally biased region" description="Acidic residues" evidence="11">
    <location>
        <begin position="684"/>
        <end position="703"/>
    </location>
</feature>
<dbReference type="InterPro" id="IPR013083">
    <property type="entry name" value="Znf_RING/FYVE/PHD"/>
</dbReference>
<dbReference type="AlphaFoldDB" id="A0AA40K871"/>
<dbReference type="SMART" id="SM00647">
    <property type="entry name" value="IBR"/>
    <property type="match status" value="2"/>
</dbReference>
<dbReference type="CDD" id="cd22584">
    <property type="entry name" value="Rcat_RBR_unk"/>
    <property type="match status" value="1"/>
</dbReference>
<feature type="compositionally biased region" description="Low complexity" evidence="11">
    <location>
        <begin position="1"/>
        <end position="12"/>
    </location>
</feature>
<reference evidence="14" key="1">
    <citation type="submission" date="2023-06" db="EMBL/GenBank/DDBJ databases">
        <title>Genome-scale phylogeny and comparative genomics of the fungal order Sordariales.</title>
        <authorList>
            <consortium name="Lawrence Berkeley National Laboratory"/>
            <person name="Hensen N."/>
            <person name="Bonometti L."/>
            <person name="Westerberg I."/>
            <person name="Brannstrom I.O."/>
            <person name="Guillou S."/>
            <person name="Cros-Aarteil S."/>
            <person name="Calhoun S."/>
            <person name="Haridas S."/>
            <person name="Kuo A."/>
            <person name="Mondo S."/>
            <person name="Pangilinan J."/>
            <person name="Riley R."/>
            <person name="LaButti K."/>
            <person name="Andreopoulos B."/>
            <person name="Lipzen A."/>
            <person name="Chen C."/>
            <person name="Yanf M."/>
            <person name="Daum C."/>
            <person name="Ng V."/>
            <person name="Clum A."/>
            <person name="Steindorff A."/>
            <person name="Ohm R."/>
            <person name="Martin F."/>
            <person name="Silar P."/>
            <person name="Natvig D."/>
            <person name="Lalanne C."/>
            <person name="Gautier V."/>
            <person name="Ament-velasquez S.L."/>
            <person name="Kruys A."/>
            <person name="Hutchinson M.I."/>
            <person name="Powell A.J."/>
            <person name="Barry K."/>
            <person name="Miller A.N."/>
            <person name="Grigoriev I.V."/>
            <person name="Debuchy R."/>
            <person name="Gladieux P."/>
            <person name="Thoren M.H."/>
            <person name="Johannesson H."/>
        </authorList>
    </citation>
    <scope>NUCLEOTIDE SEQUENCE</scope>
    <source>
        <strain evidence="14">SMH3187-1</strain>
    </source>
</reference>
<evidence type="ECO:0000256" key="6">
    <source>
        <dbReference type="ARBA" id="ARBA00022771"/>
    </source>
</evidence>
<keyword evidence="3" id="KW-0808">Transferase</keyword>
<evidence type="ECO:0000313" key="15">
    <source>
        <dbReference type="Proteomes" id="UP001172155"/>
    </source>
</evidence>
<evidence type="ECO:0000256" key="3">
    <source>
        <dbReference type="ARBA" id="ARBA00022679"/>
    </source>
</evidence>
<feature type="coiled-coil region" evidence="10">
    <location>
        <begin position="601"/>
        <end position="639"/>
    </location>
</feature>
<evidence type="ECO:0000256" key="11">
    <source>
        <dbReference type="SAM" id="MobiDB-lite"/>
    </source>
</evidence>
<dbReference type="CDD" id="cd20335">
    <property type="entry name" value="BRcat_RBR"/>
    <property type="match status" value="1"/>
</dbReference>
<dbReference type="EC" id="2.3.2.31" evidence="2"/>
<evidence type="ECO:0000259" key="13">
    <source>
        <dbReference type="PROSITE" id="PS51873"/>
    </source>
</evidence>
<dbReference type="GO" id="GO:0061630">
    <property type="term" value="F:ubiquitin protein ligase activity"/>
    <property type="evidence" value="ECO:0007669"/>
    <property type="project" value="UniProtKB-EC"/>
</dbReference>
<feature type="domain" description="RING-type" evidence="12">
    <location>
        <begin position="211"/>
        <end position="257"/>
    </location>
</feature>
<feature type="compositionally biased region" description="Basic and acidic residues" evidence="11">
    <location>
        <begin position="429"/>
        <end position="457"/>
    </location>
</feature>
<proteinExistence type="predicted"/>
<name>A0AA40K871_9PEZI</name>
<evidence type="ECO:0000256" key="9">
    <source>
        <dbReference type="PROSITE-ProRule" id="PRU00175"/>
    </source>
</evidence>
<evidence type="ECO:0000256" key="2">
    <source>
        <dbReference type="ARBA" id="ARBA00012251"/>
    </source>
</evidence>
<keyword evidence="7" id="KW-0833">Ubl conjugation pathway</keyword>
<dbReference type="PROSITE" id="PS51873">
    <property type="entry name" value="TRIAD"/>
    <property type="match status" value="1"/>
</dbReference>
<comment type="catalytic activity">
    <reaction evidence="1">
        <text>[E2 ubiquitin-conjugating enzyme]-S-ubiquitinyl-L-cysteine + [acceptor protein]-L-lysine = [E2 ubiquitin-conjugating enzyme]-L-cysteine + [acceptor protein]-N(6)-ubiquitinyl-L-lysine.</text>
        <dbReference type="EC" id="2.3.2.31"/>
    </reaction>
</comment>
<keyword evidence="8" id="KW-0862">Zinc</keyword>
<dbReference type="PANTHER" id="PTHR11685">
    <property type="entry name" value="RBR FAMILY RING FINGER AND IBR DOMAIN-CONTAINING"/>
    <property type="match status" value="1"/>
</dbReference>
<keyword evidence="6 9" id="KW-0863">Zinc-finger</keyword>
<evidence type="ECO:0000256" key="10">
    <source>
        <dbReference type="SAM" id="Coils"/>
    </source>
</evidence>
<keyword evidence="15" id="KW-1185">Reference proteome</keyword>
<feature type="domain" description="RING-type" evidence="13">
    <location>
        <begin position="207"/>
        <end position="408"/>
    </location>
</feature>
<feature type="region of interest" description="Disordered" evidence="11">
    <location>
        <begin position="429"/>
        <end position="462"/>
    </location>
</feature>
<keyword evidence="10" id="KW-0175">Coiled coil</keyword>
<dbReference type="PROSITE" id="PS50089">
    <property type="entry name" value="ZF_RING_2"/>
    <property type="match status" value="1"/>
</dbReference>
<keyword evidence="5" id="KW-0677">Repeat</keyword>
<accession>A0AA40K871</accession>
<feature type="region of interest" description="Disordered" evidence="11">
    <location>
        <begin position="53"/>
        <end position="99"/>
    </location>
</feature>
<evidence type="ECO:0000256" key="1">
    <source>
        <dbReference type="ARBA" id="ARBA00001798"/>
    </source>
</evidence>
<dbReference type="InterPro" id="IPR031127">
    <property type="entry name" value="E3_UB_ligase_RBR"/>
</dbReference>
<dbReference type="SUPFAM" id="SSF57850">
    <property type="entry name" value="RING/U-box"/>
    <property type="match status" value="2"/>
</dbReference>
<evidence type="ECO:0000313" key="14">
    <source>
        <dbReference type="EMBL" id="KAK0749400.1"/>
    </source>
</evidence>
<gene>
    <name evidence="14" type="ORF">B0T18DRAFT_445259</name>
</gene>
<dbReference type="Gene3D" id="1.20.120.1750">
    <property type="match status" value="1"/>
</dbReference>
<feature type="region of interest" description="Disordered" evidence="11">
    <location>
        <begin position="680"/>
        <end position="715"/>
    </location>
</feature>
<organism evidence="14 15">
    <name type="scientific">Schizothecium vesticola</name>
    <dbReference type="NCBI Taxonomy" id="314040"/>
    <lineage>
        <taxon>Eukaryota</taxon>
        <taxon>Fungi</taxon>
        <taxon>Dikarya</taxon>
        <taxon>Ascomycota</taxon>
        <taxon>Pezizomycotina</taxon>
        <taxon>Sordariomycetes</taxon>
        <taxon>Sordariomycetidae</taxon>
        <taxon>Sordariales</taxon>
        <taxon>Schizotheciaceae</taxon>
        <taxon>Schizothecium</taxon>
    </lineage>
</organism>